<evidence type="ECO:0000313" key="2">
    <source>
        <dbReference type="EMBL" id="KIJ28977.1"/>
    </source>
</evidence>
<gene>
    <name evidence="2" type="ORF">M422DRAFT_269676</name>
</gene>
<accession>A0A0C9UJA3</accession>
<evidence type="ECO:0000256" key="1">
    <source>
        <dbReference type="SAM" id="MobiDB-lite"/>
    </source>
</evidence>
<dbReference type="Proteomes" id="UP000054279">
    <property type="component" value="Unassembled WGS sequence"/>
</dbReference>
<keyword evidence="3" id="KW-1185">Reference proteome</keyword>
<reference evidence="2 3" key="1">
    <citation type="submission" date="2014-06" db="EMBL/GenBank/DDBJ databases">
        <title>Evolutionary Origins and Diversification of the Mycorrhizal Mutualists.</title>
        <authorList>
            <consortium name="DOE Joint Genome Institute"/>
            <consortium name="Mycorrhizal Genomics Consortium"/>
            <person name="Kohler A."/>
            <person name="Kuo A."/>
            <person name="Nagy L.G."/>
            <person name="Floudas D."/>
            <person name="Copeland A."/>
            <person name="Barry K.W."/>
            <person name="Cichocki N."/>
            <person name="Veneault-Fourrey C."/>
            <person name="LaButti K."/>
            <person name="Lindquist E.A."/>
            <person name="Lipzen A."/>
            <person name="Lundell T."/>
            <person name="Morin E."/>
            <person name="Murat C."/>
            <person name="Riley R."/>
            <person name="Ohm R."/>
            <person name="Sun H."/>
            <person name="Tunlid A."/>
            <person name="Henrissat B."/>
            <person name="Grigoriev I.V."/>
            <person name="Hibbett D.S."/>
            <person name="Martin F."/>
        </authorList>
    </citation>
    <scope>NUCLEOTIDE SEQUENCE [LARGE SCALE GENOMIC DNA]</scope>
    <source>
        <strain evidence="2 3">SS14</strain>
    </source>
</reference>
<feature type="compositionally biased region" description="Basic and acidic residues" evidence="1">
    <location>
        <begin position="9"/>
        <end position="19"/>
    </location>
</feature>
<organism evidence="2 3">
    <name type="scientific">Sphaerobolus stellatus (strain SS14)</name>
    <dbReference type="NCBI Taxonomy" id="990650"/>
    <lineage>
        <taxon>Eukaryota</taxon>
        <taxon>Fungi</taxon>
        <taxon>Dikarya</taxon>
        <taxon>Basidiomycota</taxon>
        <taxon>Agaricomycotina</taxon>
        <taxon>Agaricomycetes</taxon>
        <taxon>Phallomycetidae</taxon>
        <taxon>Geastrales</taxon>
        <taxon>Sphaerobolaceae</taxon>
        <taxon>Sphaerobolus</taxon>
    </lineage>
</organism>
<proteinExistence type="predicted"/>
<dbReference type="AlphaFoldDB" id="A0A0C9UJA3"/>
<dbReference type="EMBL" id="KN837293">
    <property type="protein sequence ID" value="KIJ28977.1"/>
    <property type="molecule type" value="Genomic_DNA"/>
</dbReference>
<protein>
    <submittedName>
        <fullName evidence="2">Uncharacterized protein</fullName>
    </submittedName>
</protein>
<name>A0A0C9UJA3_SPHS4</name>
<feature type="region of interest" description="Disordered" evidence="1">
    <location>
        <begin position="1"/>
        <end position="74"/>
    </location>
</feature>
<dbReference type="HOGENOM" id="CLU_1556246_0_0_1"/>
<evidence type="ECO:0000313" key="3">
    <source>
        <dbReference type="Proteomes" id="UP000054279"/>
    </source>
</evidence>
<sequence length="148" mass="16607">MPGGRPKKYTPEEAHEARKASKRRYYAKNTSKECSKANIRSRCRNPKKSDFAAHTSPAPQHPETAISPVNQQPTKNTRIITSKYMTIGITTDLDDALEDVVTRCRIISDQEEWAAFLQSISDDLIGCAETNGWEEYQPTSAALVHQLV</sequence>